<dbReference type="SUPFAM" id="SSF56672">
    <property type="entry name" value="DNA/RNA polymerases"/>
    <property type="match status" value="1"/>
</dbReference>
<reference evidence="1 2" key="1">
    <citation type="journal article" date="2019" name="Sci. Rep.">
        <title>Orb-weaving spider Araneus ventricosus genome elucidates the spidroin gene catalogue.</title>
        <authorList>
            <person name="Kono N."/>
            <person name="Nakamura H."/>
            <person name="Ohtoshi R."/>
            <person name="Moran D.A.P."/>
            <person name="Shinohara A."/>
            <person name="Yoshida Y."/>
            <person name="Fujiwara M."/>
            <person name="Mori M."/>
            <person name="Tomita M."/>
            <person name="Arakawa K."/>
        </authorList>
    </citation>
    <scope>NUCLEOTIDE SEQUENCE [LARGE SCALE GENOMIC DNA]</scope>
</reference>
<dbReference type="AlphaFoldDB" id="A0A4Y2MXW3"/>
<evidence type="ECO:0000313" key="1">
    <source>
        <dbReference type="EMBL" id="GBN31392.1"/>
    </source>
</evidence>
<name>A0A4Y2MXW3_ARAVE</name>
<protein>
    <submittedName>
        <fullName evidence="1">Uncharacterized protein</fullName>
    </submittedName>
</protein>
<keyword evidence="2" id="KW-1185">Reference proteome</keyword>
<dbReference type="Proteomes" id="UP000499080">
    <property type="component" value="Unassembled WGS sequence"/>
</dbReference>
<comment type="caution">
    <text evidence="1">The sequence shown here is derived from an EMBL/GenBank/DDBJ whole genome shotgun (WGS) entry which is preliminary data.</text>
</comment>
<organism evidence="1 2">
    <name type="scientific">Araneus ventricosus</name>
    <name type="common">Orbweaver spider</name>
    <name type="synonym">Epeira ventricosa</name>
    <dbReference type="NCBI Taxonomy" id="182803"/>
    <lineage>
        <taxon>Eukaryota</taxon>
        <taxon>Metazoa</taxon>
        <taxon>Ecdysozoa</taxon>
        <taxon>Arthropoda</taxon>
        <taxon>Chelicerata</taxon>
        <taxon>Arachnida</taxon>
        <taxon>Araneae</taxon>
        <taxon>Araneomorphae</taxon>
        <taxon>Entelegynae</taxon>
        <taxon>Araneoidea</taxon>
        <taxon>Araneidae</taxon>
        <taxon>Araneus</taxon>
    </lineage>
</organism>
<dbReference type="GO" id="GO:0071897">
    <property type="term" value="P:DNA biosynthetic process"/>
    <property type="evidence" value="ECO:0007669"/>
    <property type="project" value="UniProtKB-ARBA"/>
</dbReference>
<dbReference type="EMBL" id="BGPR01008076">
    <property type="protein sequence ID" value="GBN31392.1"/>
    <property type="molecule type" value="Genomic_DNA"/>
</dbReference>
<gene>
    <name evidence="1" type="ORF">AVEN_105313_1</name>
</gene>
<dbReference type="Gene3D" id="3.10.10.10">
    <property type="entry name" value="HIV Type 1 Reverse Transcriptase, subunit A, domain 1"/>
    <property type="match status" value="1"/>
</dbReference>
<dbReference type="InterPro" id="IPR043502">
    <property type="entry name" value="DNA/RNA_pol_sf"/>
</dbReference>
<evidence type="ECO:0000313" key="2">
    <source>
        <dbReference type="Proteomes" id="UP000499080"/>
    </source>
</evidence>
<accession>A0A4Y2MXW3</accession>
<sequence>MHRLLSIPLVPYPKSLNHLYLLWMQLQIFKSVLLEFPDITNPSLIGKSVTHDTVKAKPRRLHSKLYDAVRAEFEFLLAKASFSIRPSKSPWSSRHVVLKSDSIVLPVRDYRKLNVVTEFDSYPMPTCMIFRTHCMVHLDLETLDQRFSFINCLSNIRRKRTCRSVDEIADQFLTRLNQTSEIRSDGPNGPYAPFGFESIKKQLWRNKQNDRPISDSEIKAVLSQLFKTDQWLPPAGHVSEDVTSHA</sequence>
<proteinExistence type="predicted"/>